<organism evidence="1 2">
    <name type="scientific">Paraburkholderia acidisoli</name>
    <dbReference type="NCBI Taxonomy" id="2571748"/>
    <lineage>
        <taxon>Bacteria</taxon>
        <taxon>Pseudomonadati</taxon>
        <taxon>Pseudomonadota</taxon>
        <taxon>Betaproteobacteria</taxon>
        <taxon>Burkholderiales</taxon>
        <taxon>Burkholderiaceae</taxon>
        <taxon>Paraburkholderia</taxon>
    </lineage>
</organism>
<dbReference type="Pfam" id="PF01177">
    <property type="entry name" value="Asp_Glu_race"/>
    <property type="match status" value="1"/>
</dbReference>
<dbReference type="EMBL" id="CP046916">
    <property type="protein sequence ID" value="QGZ66156.1"/>
    <property type="molecule type" value="Genomic_DNA"/>
</dbReference>
<accession>A0A7Z2JIV9</accession>
<name>A0A7Z2JIV9_9BURK</name>
<reference evidence="1 2" key="1">
    <citation type="submission" date="2019-12" db="EMBL/GenBank/DDBJ databases">
        <title>Paraburkholderia acidiphila 7Q-K02 sp. nov and Paraburkholderia acidisoli DHF22 sp. nov., two strains isolated from forest soil.</title>
        <authorList>
            <person name="Gao Z."/>
            <person name="Qiu L."/>
        </authorList>
    </citation>
    <scope>NUCLEOTIDE SEQUENCE [LARGE SCALE GENOMIC DNA]</scope>
    <source>
        <strain evidence="1 2">DHF22</strain>
    </source>
</reference>
<gene>
    <name evidence="1" type="ORF">FAZ98_30535</name>
</gene>
<dbReference type="AlphaFoldDB" id="A0A7Z2JIV9"/>
<dbReference type="OrthoDB" id="9791723at2"/>
<protein>
    <submittedName>
        <fullName evidence="1">Hydantoin racemase</fullName>
    </submittedName>
</protein>
<evidence type="ECO:0000313" key="1">
    <source>
        <dbReference type="EMBL" id="QGZ66156.1"/>
    </source>
</evidence>
<proteinExistence type="predicted"/>
<dbReference type="Gene3D" id="3.40.50.1860">
    <property type="match status" value="2"/>
</dbReference>
<sequence length="227" mass="23289">MTLGIIRVLTTDDDAVLLEHGRLIKAQYGIASVSRCIPDQPTGIFDAATEQRAVPKIVELGRQMEAEGVRALFLSCAADPGLAALRAAVSIPVVSAGSAAARVAALTGLPVAVLGIGAEAPRPFRALLGEAVPYARPDGVTKTNDLLTPEGAAAALATARRLHEEGAKVIAFSCTGLSTIGLAARIREHIGCVAVDAVAAAGMFAVEMLGAARLTRVAQVPQSSQLH</sequence>
<dbReference type="Proteomes" id="UP000433577">
    <property type="component" value="Chromosome 4"/>
</dbReference>
<dbReference type="InterPro" id="IPR001920">
    <property type="entry name" value="Asp/Glu_race"/>
</dbReference>
<dbReference type="InterPro" id="IPR015942">
    <property type="entry name" value="Asp/Glu/hydantoin_racemase"/>
</dbReference>
<keyword evidence="2" id="KW-1185">Reference proteome</keyword>
<evidence type="ECO:0000313" key="2">
    <source>
        <dbReference type="Proteomes" id="UP000433577"/>
    </source>
</evidence>
<dbReference type="RefSeq" id="WP_158957325.1">
    <property type="nucleotide sequence ID" value="NZ_CP046916.1"/>
</dbReference>
<dbReference type="GO" id="GO:0047661">
    <property type="term" value="F:amino-acid racemase activity"/>
    <property type="evidence" value="ECO:0007669"/>
    <property type="project" value="InterPro"/>
</dbReference>
<dbReference type="KEGG" id="pacs:FAZ98_30535"/>